<feature type="transmembrane region" description="Helical" evidence="1">
    <location>
        <begin position="72"/>
        <end position="90"/>
    </location>
</feature>
<evidence type="ECO:0000313" key="2">
    <source>
        <dbReference type="EMBL" id="SFG34539.1"/>
    </source>
</evidence>
<keyword evidence="1" id="KW-1133">Transmembrane helix</keyword>
<dbReference type="RefSeq" id="WP_092284280.1">
    <property type="nucleotide sequence ID" value="NZ_FOPJ01000003.1"/>
</dbReference>
<keyword evidence="1" id="KW-0472">Membrane</keyword>
<dbReference type="EMBL" id="FOPJ01000003">
    <property type="protein sequence ID" value="SFG34539.1"/>
    <property type="molecule type" value="Genomic_DNA"/>
</dbReference>
<organism evidence="2 3">
    <name type="scientific">Corynebacterium spheniscorum</name>
    <dbReference type="NCBI Taxonomy" id="185761"/>
    <lineage>
        <taxon>Bacteria</taxon>
        <taxon>Bacillati</taxon>
        <taxon>Actinomycetota</taxon>
        <taxon>Actinomycetes</taxon>
        <taxon>Mycobacteriales</taxon>
        <taxon>Corynebacteriaceae</taxon>
        <taxon>Corynebacterium</taxon>
    </lineage>
</organism>
<gene>
    <name evidence="2" type="ORF">SAMN05660282_00587</name>
</gene>
<keyword evidence="1" id="KW-0812">Transmembrane</keyword>
<sequence length="112" mass="11701">MSTPLASRPFSQAARLQDVRVVPAAAVWEPALPQHNAAENYGVRTIDTHSAQNYGEAIHSNPDAAASQRTKIIALGAVFGLLVGGAAMLTTPQEAPLTGTEFYSSVANLSTP</sequence>
<protein>
    <submittedName>
        <fullName evidence="2">Uncharacterized protein</fullName>
    </submittedName>
</protein>
<evidence type="ECO:0000313" key="3">
    <source>
        <dbReference type="Proteomes" id="UP000199065"/>
    </source>
</evidence>
<dbReference type="AlphaFoldDB" id="A0A1I2R4Y8"/>
<accession>A0A1I2R4Y8</accession>
<keyword evidence="3" id="KW-1185">Reference proteome</keyword>
<name>A0A1I2R4Y8_9CORY</name>
<evidence type="ECO:0000256" key="1">
    <source>
        <dbReference type="SAM" id="Phobius"/>
    </source>
</evidence>
<dbReference type="Proteomes" id="UP000199065">
    <property type="component" value="Unassembled WGS sequence"/>
</dbReference>
<proteinExistence type="predicted"/>
<reference evidence="2 3" key="1">
    <citation type="submission" date="2016-10" db="EMBL/GenBank/DDBJ databases">
        <authorList>
            <person name="de Groot N.N."/>
        </authorList>
    </citation>
    <scope>NUCLEOTIDE SEQUENCE [LARGE SCALE GENOMIC DNA]</scope>
    <source>
        <strain>J11</strain>
        <strain evidence="3">PG 39</strain>
    </source>
</reference>